<comment type="caution">
    <text evidence="2">The sequence shown here is derived from an EMBL/GenBank/DDBJ whole genome shotgun (WGS) entry which is preliminary data.</text>
</comment>
<organism evidence="2">
    <name type="scientific">Tanacetum cinerariifolium</name>
    <name type="common">Dalmatian daisy</name>
    <name type="synonym">Chrysanthemum cinerariifolium</name>
    <dbReference type="NCBI Taxonomy" id="118510"/>
    <lineage>
        <taxon>Eukaryota</taxon>
        <taxon>Viridiplantae</taxon>
        <taxon>Streptophyta</taxon>
        <taxon>Embryophyta</taxon>
        <taxon>Tracheophyta</taxon>
        <taxon>Spermatophyta</taxon>
        <taxon>Magnoliopsida</taxon>
        <taxon>eudicotyledons</taxon>
        <taxon>Gunneridae</taxon>
        <taxon>Pentapetalae</taxon>
        <taxon>asterids</taxon>
        <taxon>campanulids</taxon>
        <taxon>Asterales</taxon>
        <taxon>Asteraceae</taxon>
        <taxon>Asteroideae</taxon>
        <taxon>Anthemideae</taxon>
        <taxon>Anthemidinae</taxon>
        <taxon>Tanacetum</taxon>
    </lineage>
</organism>
<dbReference type="AlphaFoldDB" id="A0A6L2LD93"/>
<evidence type="ECO:0000256" key="1">
    <source>
        <dbReference type="SAM" id="MobiDB-lite"/>
    </source>
</evidence>
<keyword evidence="2" id="KW-0808">Transferase</keyword>
<proteinExistence type="predicted"/>
<reference evidence="2" key="1">
    <citation type="journal article" date="2019" name="Sci. Rep.">
        <title>Draft genome of Tanacetum cinerariifolium, the natural source of mosquito coil.</title>
        <authorList>
            <person name="Yamashiro T."/>
            <person name="Shiraishi A."/>
            <person name="Satake H."/>
            <person name="Nakayama K."/>
        </authorList>
    </citation>
    <scope>NUCLEOTIDE SEQUENCE</scope>
</reference>
<dbReference type="PANTHER" id="PTHR33067:SF35">
    <property type="entry name" value="ASPARTIC PEPTIDASE DDI1-TYPE DOMAIN-CONTAINING PROTEIN"/>
    <property type="match status" value="1"/>
</dbReference>
<keyword evidence="2" id="KW-0695">RNA-directed DNA polymerase</keyword>
<dbReference type="CDD" id="cd00303">
    <property type="entry name" value="retropepsin_like"/>
    <property type="match status" value="1"/>
</dbReference>
<keyword evidence="2" id="KW-0548">Nucleotidyltransferase</keyword>
<feature type="region of interest" description="Disordered" evidence="1">
    <location>
        <begin position="282"/>
        <end position="322"/>
    </location>
</feature>
<dbReference type="Gene3D" id="2.40.70.10">
    <property type="entry name" value="Acid Proteases"/>
    <property type="match status" value="1"/>
</dbReference>
<gene>
    <name evidence="2" type="ORF">Tci_031719</name>
</gene>
<dbReference type="EMBL" id="BKCJ010004221">
    <property type="protein sequence ID" value="GEU59741.1"/>
    <property type="molecule type" value="Genomic_DNA"/>
</dbReference>
<dbReference type="InterPro" id="IPR021109">
    <property type="entry name" value="Peptidase_aspartic_dom_sf"/>
</dbReference>
<dbReference type="PANTHER" id="PTHR33067">
    <property type="entry name" value="RNA-DIRECTED DNA POLYMERASE-RELATED"/>
    <property type="match status" value="1"/>
</dbReference>
<sequence>MGTLTDMVSKLVSANAASSFGSGTLPGNTITNLKEDLKGITTRSGVAYQGPKAPSPSKQGTKVTKNQVQTPCSQNTAPVQPSVIQSESQASVFKPVVAPVSAPMPNLKPSIPYPSRQHNEKHRDQANEKIEKFYEIFKEMSFEISFTDALILMPKFASTLKALIGNKEKLSEMARTTMNEHCSAVILNKLPRKLGDPGKFLIPCEFFGMDECLALADLGASINLMPLLVWEGLSLPELTPTCMTLELVDRSVSKPIGIAKDVSFKVGVFHFPADFVVVDFEPDPPSPSNSQEVKENPKKDKIRSKPDKKEKRGEAEKSQKQLQSIEEEILKKTEKEGPEMQTHSKFKRRKKVEGANLHFNESYNMRGSCCQGTKDGTPRTTRAINIYNMEGQNYTNQKLTRRKD</sequence>
<evidence type="ECO:0000313" key="2">
    <source>
        <dbReference type="EMBL" id="GEU59741.1"/>
    </source>
</evidence>
<name>A0A6L2LD93_TANCI</name>
<accession>A0A6L2LD93</accession>
<protein>
    <submittedName>
        <fullName evidence="2">Reverse transcriptase domain-containing protein</fullName>
    </submittedName>
</protein>
<dbReference type="GO" id="GO:0003964">
    <property type="term" value="F:RNA-directed DNA polymerase activity"/>
    <property type="evidence" value="ECO:0007669"/>
    <property type="project" value="UniProtKB-KW"/>
</dbReference>
<feature type="compositionally biased region" description="Basic and acidic residues" evidence="1">
    <location>
        <begin position="292"/>
        <end position="319"/>
    </location>
</feature>